<dbReference type="Proteomes" id="UP000256941">
    <property type="component" value="Unassembled WGS sequence"/>
</dbReference>
<comment type="caution">
    <text evidence="1">The sequence shown here is derived from an EMBL/GenBank/DDBJ whole genome shotgun (WGS) entry which is preliminary data.</text>
</comment>
<proteinExistence type="predicted"/>
<sequence length="275" mass="30577">MKSILFGMKADWSAALERSAQAIGIQSHMADLRHADLSSYDAVVPLTLWDRDFLDQRRAGGEMFNALFPSATAQENCHDKLAFNRLMASSSLGDYVPAMFADPGNLPIGEPIIVKRRKDEWGKLSRICCLTPDSPLVYDPEQEFLQEYIPGTTELSAYLLMRDGRIAFSRTAIFDMPDMPHVKGINTGHKSLVWQEGSRHRDLFTEILDRVGFANGACCIDYREVDGKPKIFEINPRLGGSITGNAGSYLQHYLIAACGKRLLPAPAPERLQEAA</sequence>
<organism evidence="1 2">
    <name type="scientific">Paracoccus versutus</name>
    <name type="common">Thiobacillus versutus</name>
    <dbReference type="NCBI Taxonomy" id="34007"/>
    <lineage>
        <taxon>Bacteria</taxon>
        <taxon>Pseudomonadati</taxon>
        <taxon>Pseudomonadota</taxon>
        <taxon>Alphaproteobacteria</taxon>
        <taxon>Rhodobacterales</taxon>
        <taxon>Paracoccaceae</taxon>
        <taxon>Paracoccus</taxon>
    </lineage>
</organism>
<reference evidence="1 2" key="1">
    <citation type="submission" date="2018-08" db="EMBL/GenBank/DDBJ databases">
        <title>Genomic Encyclopedia of Archaeal and Bacterial Type Strains, Phase II (KMG-II): from individual species to whole genera.</title>
        <authorList>
            <person name="Goeker M."/>
        </authorList>
    </citation>
    <scope>NUCLEOTIDE SEQUENCE [LARGE SCALE GENOMIC DNA]</scope>
    <source>
        <strain evidence="1 2">DSM 17099</strain>
    </source>
</reference>
<evidence type="ECO:0008006" key="3">
    <source>
        <dbReference type="Google" id="ProtNLM"/>
    </source>
</evidence>
<dbReference type="Gene3D" id="3.30.470.20">
    <property type="entry name" value="ATP-grasp fold, B domain"/>
    <property type="match status" value="1"/>
</dbReference>
<accession>A0A3D9XIC8</accession>
<evidence type="ECO:0000313" key="2">
    <source>
        <dbReference type="Proteomes" id="UP000256941"/>
    </source>
</evidence>
<protein>
    <recommendedName>
        <fullName evidence="3">ATP-grasp domain-containing protein</fullName>
    </recommendedName>
</protein>
<gene>
    <name evidence="1" type="ORF">BDD41_2972</name>
</gene>
<evidence type="ECO:0000313" key="1">
    <source>
        <dbReference type="EMBL" id="REF70246.1"/>
    </source>
</evidence>
<name>A0A3D9XIC8_PARVE</name>
<dbReference type="AlphaFoldDB" id="A0A3D9XIC8"/>
<dbReference type="EMBL" id="QTUJ01000002">
    <property type="protein sequence ID" value="REF70246.1"/>
    <property type="molecule type" value="Genomic_DNA"/>
</dbReference>
<dbReference type="SUPFAM" id="SSF56059">
    <property type="entry name" value="Glutathione synthetase ATP-binding domain-like"/>
    <property type="match status" value="1"/>
</dbReference>